<dbReference type="PANTHER" id="PTHR30525:SF0">
    <property type="entry name" value="1-DEOXY-D-XYLULOSE 5-PHOSPHATE REDUCTOISOMERASE, CHLOROPLASTIC"/>
    <property type="match status" value="1"/>
</dbReference>
<feature type="binding site" evidence="9">
    <location>
        <position position="124"/>
    </location>
    <ligand>
        <name>1-deoxy-D-xylulose 5-phosphate</name>
        <dbReference type="ChEBI" id="CHEBI:57792"/>
    </ligand>
</feature>
<dbReference type="Gene3D" id="1.10.1740.10">
    <property type="match status" value="1"/>
</dbReference>
<keyword evidence="9" id="KW-0460">Magnesium</keyword>
<feature type="binding site" evidence="9">
    <location>
        <position position="12"/>
    </location>
    <ligand>
        <name>NADPH</name>
        <dbReference type="ChEBI" id="CHEBI:57783"/>
    </ligand>
</feature>
<evidence type="ECO:0000259" key="12">
    <source>
        <dbReference type="Pfam" id="PF13288"/>
    </source>
</evidence>
<evidence type="ECO:0000256" key="2">
    <source>
        <dbReference type="ARBA" id="ARBA00006825"/>
    </source>
</evidence>
<accession>A0A0A2E242</accession>
<reference evidence="13 14" key="1">
    <citation type="submission" date="2014-09" db="EMBL/GenBank/DDBJ databases">
        <title>Draft Genome Sequence of Porphyromonas macacae COT-192_OH2859.</title>
        <authorList>
            <person name="Wallis C."/>
            <person name="Deusch O."/>
            <person name="O'Flynn C."/>
            <person name="Davis I."/>
            <person name="Horsfall A."/>
            <person name="Kirkwood N."/>
            <person name="Harris S."/>
            <person name="Eisen J.A."/>
            <person name="Coil D.A."/>
            <person name="Darling A.E."/>
            <person name="Jospin G."/>
            <person name="Alexiev A."/>
        </authorList>
    </citation>
    <scope>NUCLEOTIDE SEQUENCE [LARGE SCALE GENOMIC DNA]</scope>
    <source>
        <strain evidence="14">COT-192 OH2859</strain>
    </source>
</reference>
<dbReference type="InterPro" id="IPR003821">
    <property type="entry name" value="DXP_reductoisomerase"/>
</dbReference>
<keyword evidence="5 9" id="KW-0560">Oxidoreductase</keyword>
<dbReference type="PANTHER" id="PTHR30525">
    <property type="entry name" value="1-DEOXY-D-XYLULOSE 5-PHOSPHATE REDUCTOISOMERASE"/>
    <property type="match status" value="1"/>
</dbReference>
<evidence type="ECO:0000256" key="7">
    <source>
        <dbReference type="ARBA" id="ARBA00023229"/>
    </source>
</evidence>
<keyword evidence="4 9" id="KW-0521">NADP</keyword>
<comment type="catalytic activity">
    <reaction evidence="8">
        <text>2-C-methyl-D-erythritol 4-phosphate + NADP(+) = 1-deoxy-D-xylulose 5-phosphate + NADPH + H(+)</text>
        <dbReference type="Rhea" id="RHEA:13717"/>
        <dbReference type="ChEBI" id="CHEBI:15378"/>
        <dbReference type="ChEBI" id="CHEBI:57783"/>
        <dbReference type="ChEBI" id="CHEBI:57792"/>
        <dbReference type="ChEBI" id="CHEBI:58262"/>
        <dbReference type="ChEBI" id="CHEBI:58349"/>
        <dbReference type="EC" id="1.1.1.267"/>
    </reaction>
    <physiologicalReaction direction="right-to-left" evidence="8">
        <dbReference type="Rhea" id="RHEA:13719"/>
    </physiologicalReaction>
</comment>
<feature type="binding site" evidence="9">
    <location>
        <position position="219"/>
    </location>
    <ligand>
        <name>Mn(2+)</name>
        <dbReference type="ChEBI" id="CHEBI:29035"/>
    </ligand>
</feature>
<keyword evidence="14" id="KW-1185">Reference proteome</keyword>
<gene>
    <name evidence="9" type="primary">dxr</name>
    <name evidence="13" type="ORF">HQ47_08845</name>
</gene>
<feature type="binding site" evidence="9">
    <location>
        <position position="123"/>
    </location>
    <ligand>
        <name>NADPH</name>
        <dbReference type="ChEBI" id="CHEBI:57783"/>
    </ligand>
</feature>
<feature type="domain" description="1-deoxy-D-xylulose 5-phosphate reductoisomerase C-terminal" evidence="11">
    <location>
        <begin position="145"/>
        <end position="227"/>
    </location>
</feature>
<evidence type="ECO:0000256" key="4">
    <source>
        <dbReference type="ARBA" id="ARBA00022857"/>
    </source>
</evidence>
<dbReference type="InterPro" id="IPR036291">
    <property type="entry name" value="NAD(P)-bd_dom_sf"/>
</dbReference>
<evidence type="ECO:0000259" key="11">
    <source>
        <dbReference type="Pfam" id="PF08436"/>
    </source>
</evidence>
<dbReference type="NCBIfam" id="TIGR00243">
    <property type="entry name" value="Dxr"/>
    <property type="match status" value="1"/>
</dbReference>
<evidence type="ECO:0000256" key="9">
    <source>
        <dbReference type="HAMAP-Rule" id="MF_00183"/>
    </source>
</evidence>
<keyword evidence="6 9" id="KW-0464">Manganese</keyword>
<dbReference type="OrthoDB" id="9806546at2"/>
<evidence type="ECO:0000259" key="10">
    <source>
        <dbReference type="Pfam" id="PF02670"/>
    </source>
</evidence>
<evidence type="ECO:0000256" key="3">
    <source>
        <dbReference type="ARBA" id="ARBA00022723"/>
    </source>
</evidence>
<feature type="binding site" evidence="9">
    <location>
        <position position="149"/>
    </location>
    <ligand>
        <name>Mn(2+)</name>
        <dbReference type="ChEBI" id="CHEBI:29035"/>
    </ligand>
</feature>
<feature type="binding site" evidence="9">
    <location>
        <position position="125"/>
    </location>
    <ligand>
        <name>NADPH</name>
        <dbReference type="ChEBI" id="CHEBI:57783"/>
    </ligand>
</feature>
<feature type="binding site" evidence="9">
    <location>
        <position position="219"/>
    </location>
    <ligand>
        <name>1-deoxy-D-xylulose 5-phosphate</name>
        <dbReference type="ChEBI" id="CHEBI:57792"/>
    </ligand>
</feature>
<dbReference type="EC" id="1.1.1.267" evidence="9"/>
<feature type="binding site" evidence="9">
    <location>
        <position position="11"/>
    </location>
    <ligand>
        <name>NADPH</name>
        <dbReference type="ChEBI" id="CHEBI:57783"/>
    </ligand>
</feature>
<dbReference type="RefSeq" id="WP_036874846.1">
    <property type="nucleotide sequence ID" value="NZ_JRFA01000025.1"/>
</dbReference>
<keyword evidence="13" id="KW-0413">Isomerase</keyword>
<dbReference type="AlphaFoldDB" id="A0A0A2E242"/>
<feature type="binding site" evidence="9">
    <location>
        <position position="151"/>
    </location>
    <ligand>
        <name>1-deoxy-D-xylulose 5-phosphate</name>
        <dbReference type="ChEBI" id="CHEBI:57792"/>
    </ligand>
</feature>
<feature type="binding site" evidence="9">
    <location>
        <position position="150"/>
    </location>
    <ligand>
        <name>1-deoxy-D-xylulose 5-phosphate</name>
        <dbReference type="ChEBI" id="CHEBI:57792"/>
    </ligand>
</feature>
<dbReference type="NCBIfam" id="NF009114">
    <property type="entry name" value="PRK12464.1"/>
    <property type="match status" value="1"/>
</dbReference>
<comment type="function">
    <text evidence="9">Catalyzes the NADPH-dependent rearrangement and reduction of 1-deoxy-D-xylulose-5-phosphate (DXP) to 2-C-methyl-D-erythritol 4-phosphate (MEP).</text>
</comment>
<dbReference type="FunFam" id="3.40.50.720:FF:000045">
    <property type="entry name" value="1-deoxy-D-xylulose 5-phosphate reductoisomerase"/>
    <property type="match status" value="1"/>
</dbReference>
<dbReference type="InterPro" id="IPR026877">
    <property type="entry name" value="DXPR_C"/>
</dbReference>
<dbReference type="InterPro" id="IPR013644">
    <property type="entry name" value="DXP_reductoisomerase_C"/>
</dbReference>
<evidence type="ECO:0000256" key="8">
    <source>
        <dbReference type="ARBA" id="ARBA00048543"/>
    </source>
</evidence>
<feature type="binding site" evidence="9">
    <location>
        <position position="197"/>
    </location>
    <ligand>
        <name>1-deoxy-D-xylulose 5-phosphate</name>
        <dbReference type="ChEBI" id="CHEBI:57792"/>
    </ligand>
</feature>
<feature type="binding site" evidence="9">
    <location>
        <position position="39"/>
    </location>
    <ligand>
        <name>NADPH</name>
        <dbReference type="ChEBI" id="CHEBI:57783"/>
    </ligand>
</feature>
<dbReference type="Pfam" id="PF02670">
    <property type="entry name" value="DXP_reductoisom"/>
    <property type="match status" value="1"/>
</dbReference>
<sequence>MIKNIAVLGSTGSIGTQTLDIIRSNPDKLSAHLLTANNNYTLLIEQAREFMPDVVVIANPQYYPIVKEALCDLPIKVWSGSEAISEAVQAEPIHIVIAAMVGYSGLLPTLSAIKARKTIGLANKETLVVAGELVMHEAEKHRVNIIPVDSEHSAIFQCLVGEHCKPEKLILTASGGPFLNHTPKEMEKVTIESALKHPNWSMGAKVTIDSASMMNKGFEVIEAHWLFDMSPNQIEVLVHPQSIVHSMVQYPDGAVKAQLGIPDMRLPIGYALGLTHRIPNDYPRIDLTAQPLTFQKPDTVKFPNLVMAYEALRKGGNATCALNAANEVAVSAFLAEQISFVSMSKLLERCMSKYSHIEKANLNELIQTDTEVRTLAREIIHTL</sequence>
<dbReference type="Pfam" id="PF08436">
    <property type="entry name" value="DXP_redisom_C"/>
    <property type="match status" value="1"/>
</dbReference>
<feature type="domain" description="1-deoxy-D-xylulose 5-phosphate reductoisomerase N-terminal" evidence="10">
    <location>
        <begin position="5"/>
        <end position="131"/>
    </location>
</feature>
<dbReference type="PIRSF" id="PIRSF006205">
    <property type="entry name" value="Dxp_reductismrs"/>
    <property type="match status" value="1"/>
</dbReference>
<feature type="binding site" evidence="9">
    <location>
        <position position="216"/>
    </location>
    <ligand>
        <name>1-deoxy-D-xylulose 5-phosphate</name>
        <dbReference type="ChEBI" id="CHEBI:57792"/>
    </ligand>
</feature>
<evidence type="ECO:0000313" key="14">
    <source>
        <dbReference type="Proteomes" id="UP000030103"/>
    </source>
</evidence>
<comment type="caution">
    <text evidence="13">The sequence shown here is derived from an EMBL/GenBank/DDBJ whole genome shotgun (WGS) entry which is preliminary data.</text>
</comment>
<feature type="binding site" evidence="9">
    <location>
        <position position="13"/>
    </location>
    <ligand>
        <name>NADPH</name>
        <dbReference type="ChEBI" id="CHEBI:57783"/>
    </ligand>
</feature>
<dbReference type="Pfam" id="PF13288">
    <property type="entry name" value="DXPR_C"/>
    <property type="match status" value="1"/>
</dbReference>
<dbReference type="Gene3D" id="3.40.50.720">
    <property type="entry name" value="NAD(P)-binding Rossmann-like Domain"/>
    <property type="match status" value="1"/>
</dbReference>
<feature type="binding site" evidence="9">
    <location>
        <position position="174"/>
    </location>
    <ligand>
        <name>1-deoxy-D-xylulose 5-phosphate</name>
        <dbReference type="ChEBI" id="CHEBI:57792"/>
    </ligand>
</feature>
<comment type="similarity">
    <text evidence="2 9">Belongs to the DXR family.</text>
</comment>
<evidence type="ECO:0000256" key="1">
    <source>
        <dbReference type="ARBA" id="ARBA00005094"/>
    </source>
</evidence>
<keyword evidence="7 9" id="KW-0414">Isoprene biosynthesis</keyword>
<dbReference type="HAMAP" id="MF_00183">
    <property type="entry name" value="DXP_reductoisom"/>
    <property type="match status" value="1"/>
</dbReference>
<dbReference type="GO" id="GO:0030145">
    <property type="term" value="F:manganese ion binding"/>
    <property type="evidence" value="ECO:0007669"/>
    <property type="project" value="TreeGrafter"/>
</dbReference>
<dbReference type="GO" id="GO:0051484">
    <property type="term" value="P:isopentenyl diphosphate biosynthetic process, methylerythritol 4-phosphate pathway involved in terpenoid biosynthetic process"/>
    <property type="evidence" value="ECO:0007669"/>
    <property type="project" value="TreeGrafter"/>
</dbReference>
<name>A0A0A2E242_9PORP</name>
<dbReference type="eggNOG" id="COG0743">
    <property type="taxonomic scope" value="Bacteria"/>
</dbReference>
<feature type="domain" description="DXP reductoisomerase C-terminal" evidence="12">
    <location>
        <begin position="259"/>
        <end position="374"/>
    </location>
</feature>
<dbReference type="STRING" id="28115.HQ47_08845"/>
<dbReference type="SUPFAM" id="SSF55347">
    <property type="entry name" value="Glyceraldehyde-3-phosphate dehydrogenase-like, C-terminal domain"/>
    <property type="match status" value="1"/>
</dbReference>
<comment type="caution">
    <text evidence="9">Lacks conserved residue(s) required for the propagation of feature annotation.</text>
</comment>
<feature type="binding site" evidence="9">
    <location>
        <position position="203"/>
    </location>
    <ligand>
        <name>NADPH</name>
        <dbReference type="ChEBI" id="CHEBI:57783"/>
    </ligand>
</feature>
<evidence type="ECO:0000256" key="6">
    <source>
        <dbReference type="ARBA" id="ARBA00023211"/>
    </source>
</evidence>
<dbReference type="InterPro" id="IPR013512">
    <property type="entry name" value="DXP_reductoisomerase_N"/>
</dbReference>
<dbReference type="UniPathway" id="UPA00056">
    <property type="reaction ID" value="UER00092"/>
</dbReference>
<organism evidence="13 14">
    <name type="scientific">Porphyromonas macacae</name>
    <dbReference type="NCBI Taxonomy" id="28115"/>
    <lineage>
        <taxon>Bacteria</taxon>
        <taxon>Pseudomonadati</taxon>
        <taxon>Bacteroidota</taxon>
        <taxon>Bacteroidia</taxon>
        <taxon>Bacteroidales</taxon>
        <taxon>Porphyromonadaceae</taxon>
        <taxon>Porphyromonas</taxon>
    </lineage>
</organism>
<dbReference type="SUPFAM" id="SSF69055">
    <property type="entry name" value="1-deoxy-D-xylulose-5-phosphate reductoisomerase, C-terminal domain"/>
    <property type="match status" value="1"/>
</dbReference>
<dbReference type="InterPro" id="IPR036169">
    <property type="entry name" value="DXPR_C_sf"/>
</dbReference>
<dbReference type="SUPFAM" id="SSF51735">
    <property type="entry name" value="NAD(P)-binding Rossmann-fold domains"/>
    <property type="match status" value="1"/>
</dbReference>
<feature type="binding site" evidence="9">
    <location>
        <position position="151"/>
    </location>
    <ligand>
        <name>Mn(2+)</name>
        <dbReference type="ChEBI" id="CHEBI:29035"/>
    </ligand>
</feature>
<evidence type="ECO:0000313" key="13">
    <source>
        <dbReference type="EMBL" id="KGN72958.1"/>
    </source>
</evidence>
<dbReference type="GO" id="GO:0016853">
    <property type="term" value="F:isomerase activity"/>
    <property type="evidence" value="ECO:0007669"/>
    <property type="project" value="UniProtKB-KW"/>
</dbReference>
<dbReference type="EMBL" id="JRFA01000025">
    <property type="protein sequence ID" value="KGN72958.1"/>
    <property type="molecule type" value="Genomic_DNA"/>
</dbReference>
<dbReference type="GO" id="GO:0030604">
    <property type="term" value="F:1-deoxy-D-xylulose-5-phosphate reductoisomerase activity"/>
    <property type="evidence" value="ECO:0007669"/>
    <property type="project" value="UniProtKB-UniRule"/>
</dbReference>
<dbReference type="Proteomes" id="UP000030103">
    <property type="component" value="Unassembled WGS sequence"/>
</dbReference>
<feature type="binding site" evidence="9">
    <location>
        <position position="215"/>
    </location>
    <ligand>
        <name>1-deoxy-D-xylulose 5-phosphate</name>
        <dbReference type="ChEBI" id="CHEBI:57792"/>
    </ligand>
</feature>
<feature type="binding site" evidence="9">
    <location>
        <position position="14"/>
    </location>
    <ligand>
        <name>NADPH</name>
        <dbReference type="ChEBI" id="CHEBI:57783"/>
    </ligand>
</feature>
<comment type="cofactor">
    <cofactor evidence="9">
        <name>Mg(2+)</name>
        <dbReference type="ChEBI" id="CHEBI:18420"/>
    </cofactor>
    <cofactor evidence="9">
        <name>Mn(2+)</name>
        <dbReference type="ChEBI" id="CHEBI:29035"/>
    </cofactor>
</comment>
<feature type="binding site" evidence="9">
    <location>
        <position position="210"/>
    </location>
    <ligand>
        <name>1-deoxy-D-xylulose 5-phosphate</name>
        <dbReference type="ChEBI" id="CHEBI:57792"/>
    </ligand>
</feature>
<keyword evidence="3 9" id="KW-0479">Metal-binding</keyword>
<proteinExistence type="inferred from homology"/>
<comment type="pathway">
    <text evidence="1 9">Isoprenoid biosynthesis; isopentenyl diphosphate biosynthesis via DXP pathway; isopentenyl diphosphate from 1-deoxy-D-xylulose 5-phosphate: step 1/6.</text>
</comment>
<evidence type="ECO:0000256" key="5">
    <source>
        <dbReference type="ARBA" id="ARBA00023002"/>
    </source>
</evidence>
<protein>
    <recommendedName>
        <fullName evidence="9">1-deoxy-D-xylulose 5-phosphate reductoisomerase</fullName>
        <shortName evidence="9">DXP reductoisomerase</shortName>
        <ecNumber evidence="9">1.1.1.267</ecNumber>
    </recommendedName>
    <alternativeName>
        <fullName evidence="9">1-deoxyxylulose-5-phosphate reductoisomerase</fullName>
    </alternativeName>
    <alternativeName>
        <fullName evidence="9">2-C-methyl-D-erythritol 4-phosphate synthase</fullName>
    </alternativeName>
</protein>
<dbReference type="GO" id="GO:0070402">
    <property type="term" value="F:NADPH binding"/>
    <property type="evidence" value="ECO:0007669"/>
    <property type="project" value="InterPro"/>
</dbReference>